<feature type="domain" description="Protein kinase" evidence="16">
    <location>
        <begin position="12"/>
        <end position="303"/>
    </location>
</feature>
<dbReference type="InterPro" id="IPR008271">
    <property type="entry name" value="Ser/Thr_kinase_AS"/>
</dbReference>
<dbReference type="Gene3D" id="1.10.510.10">
    <property type="entry name" value="Transferase(Phosphotransferase) domain 1"/>
    <property type="match status" value="1"/>
</dbReference>
<dbReference type="GO" id="GO:0004693">
    <property type="term" value="F:cyclin-dependent protein serine/threonine kinase activity"/>
    <property type="evidence" value="ECO:0007669"/>
    <property type="project" value="UniProtKB-EC"/>
</dbReference>
<dbReference type="PROSITE" id="PS00108">
    <property type="entry name" value="PROTEIN_KINASE_ST"/>
    <property type="match status" value="1"/>
</dbReference>
<proteinExistence type="inferred from homology"/>
<gene>
    <name evidence="17" type="ORF">TrVE_jg5696</name>
</gene>
<dbReference type="GO" id="GO:0007165">
    <property type="term" value="P:signal transduction"/>
    <property type="evidence" value="ECO:0007669"/>
    <property type="project" value="TreeGrafter"/>
</dbReference>
<evidence type="ECO:0000256" key="15">
    <source>
        <dbReference type="RuleBase" id="RU000304"/>
    </source>
</evidence>
<dbReference type="EC" id="2.7.11.22" evidence="2"/>
<reference evidence="18" key="1">
    <citation type="journal article" date="2023" name="Commun. Biol.">
        <title>Genome analysis of Parmales, the sister group of diatoms, reveals the evolutionary specialization of diatoms from phago-mixotrophs to photoautotrophs.</title>
        <authorList>
            <person name="Ban H."/>
            <person name="Sato S."/>
            <person name="Yoshikawa S."/>
            <person name="Yamada K."/>
            <person name="Nakamura Y."/>
            <person name="Ichinomiya M."/>
            <person name="Sato N."/>
            <person name="Blanc-Mathieu R."/>
            <person name="Endo H."/>
            <person name="Kuwata A."/>
            <person name="Ogata H."/>
        </authorList>
    </citation>
    <scope>NUCLEOTIDE SEQUENCE [LARGE SCALE GENOMIC DNA]</scope>
    <source>
        <strain evidence="18">NIES 3699</strain>
    </source>
</reference>
<dbReference type="EMBL" id="BRXX01000341">
    <property type="protein sequence ID" value="GMI06053.1"/>
    <property type="molecule type" value="Genomic_DNA"/>
</dbReference>
<evidence type="ECO:0000256" key="2">
    <source>
        <dbReference type="ARBA" id="ARBA00012425"/>
    </source>
</evidence>
<evidence type="ECO:0000256" key="4">
    <source>
        <dbReference type="ARBA" id="ARBA00022679"/>
    </source>
</evidence>
<dbReference type="GO" id="GO:0005524">
    <property type="term" value="F:ATP binding"/>
    <property type="evidence" value="ECO:0007669"/>
    <property type="project" value="UniProtKB-UniRule"/>
</dbReference>
<evidence type="ECO:0000313" key="17">
    <source>
        <dbReference type="EMBL" id="GMI06053.1"/>
    </source>
</evidence>
<dbReference type="PROSITE" id="PS00107">
    <property type="entry name" value="PROTEIN_KINASE_ATP"/>
    <property type="match status" value="1"/>
</dbReference>
<dbReference type="AlphaFoldDB" id="A0A9W7F9E0"/>
<comment type="catalytic activity">
    <reaction evidence="12">
        <text>L-threonyl-[protein] + ATP = O-phospho-L-threonyl-[protein] + ADP + H(+)</text>
        <dbReference type="Rhea" id="RHEA:46608"/>
        <dbReference type="Rhea" id="RHEA-COMP:11060"/>
        <dbReference type="Rhea" id="RHEA-COMP:11605"/>
        <dbReference type="ChEBI" id="CHEBI:15378"/>
        <dbReference type="ChEBI" id="CHEBI:30013"/>
        <dbReference type="ChEBI" id="CHEBI:30616"/>
        <dbReference type="ChEBI" id="CHEBI:61977"/>
        <dbReference type="ChEBI" id="CHEBI:456216"/>
        <dbReference type="EC" id="2.7.11.22"/>
    </reaction>
</comment>
<evidence type="ECO:0000313" key="18">
    <source>
        <dbReference type="Proteomes" id="UP001165160"/>
    </source>
</evidence>
<keyword evidence="7 14" id="KW-0067">ATP-binding</keyword>
<dbReference type="CDD" id="cd07829">
    <property type="entry name" value="STKc_CDK_like"/>
    <property type="match status" value="1"/>
</dbReference>
<evidence type="ECO:0000256" key="12">
    <source>
        <dbReference type="ARBA" id="ARBA00047811"/>
    </source>
</evidence>
<keyword evidence="18" id="KW-1185">Reference proteome</keyword>
<evidence type="ECO:0000256" key="10">
    <source>
        <dbReference type="ARBA" id="ARBA00041902"/>
    </source>
</evidence>
<dbReference type="GO" id="GO:0010389">
    <property type="term" value="P:regulation of G2/M transition of mitotic cell cycle"/>
    <property type="evidence" value="ECO:0007669"/>
    <property type="project" value="TreeGrafter"/>
</dbReference>
<dbReference type="PROSITE" id="PS50011">
    <property type="entry name" value="PROTEIN_KINASE_DOM"/>
    <property type="match status" value="1"/>
</dbReference>
<dbReference type="Proteomes" id="UP001165160">
    <property type="component" value="Unassembled WGS sequence"/>
</dbReference>
<keyword evidence="3 15" id="KW-0723">Serine/threonine-protein kinase</keyword>
<accession>A0A9W7F9E0</accession>
<dbReference type="PANTHER" id="PTHR24056">
    <property type="entry name" value="CELL DIVISION PROTEIN KINASE"/>
    <property type="match status" value="1"/>
</dbReference>
<keyword evidence="6" id="KW-0418">Kinase</keyword>
<comment type="similarity">
    <text evidence="1">Belongs to the protein kinase superfamily. CMGC Ser/Thr protein kinase family. CDC2/CDKX subfamily.</text>
</comment>
<evidence type="ECO:0000256" key="9">
    <source>
        <dbReference type="ARBA" id="ARBA00039612"/>
    </source>
</evidence>
<evidence type="ECO:0000256" key="6">
    <source>
        <dbReference type="ARBA" id="ARBA00022777"/>
    </source>
</evidence>
<dbReference type="InterPro" id="IPR000719">
    <property type="entry name" value="Prot_kinase_dom"/>
</dbReference>
<evidence type="ECO:0000256" key="14">
    <source>
        <dbReference type="PROSITE-ProRule" id="PRU10141"/>
    </source>
</evidence>
<feature type="binding site" evidence="14">
    <location>
        <position position="42"/>
    </location>
    <ligand>
        <name>ATP</name>
        <dbReference type="ChEBI" id="CHEBI:30616"/>
    </ligand>
</feature>
<dbReference type="SMART" id="SM00220">
    <property type="entry name" value="S_TKc"/>
    <property type="match status" value="1"/>
</dbReference>
<dbReference type="SUPFAM" id="SSF56112">
    <property type="entry name" value="Protein kinase-like (PK-like)"/>
    <property type="match status" value="1"/>
</dbReference>
<evidence type="ECO:0000256" key="5">
    <source>
        <dbReference type="ARBA" id="ARBA00022741"/>
    </source>
</evidence>
<dbReference type="FunFam" id="1.10.510.10:FF:000611">
    <property type="entry name" value="CMGC family protein kinase"/>
    <property type="match status" value="1"/>
</dbReference>
<keyword evidence="5 14" id="KW-0547">Nucleotide-binding</keyword>
<keyword evidence="4" id="KW-0808">Transferase</keyword>
<dbReference type="Pfam" id="PF00069">
    <property type="entry name" value="Pkinase"/>
    <property type="match status" value="1"/>
</dbReference>
<dbReference type="GO" id="GO:0005634">
    <property type="term" value="C:nucleus"/>
    <property type="evidence" value="ECO:0007669"/>
    <property type="project" value="TreeGrafter"/>
</dbReference>
<dbReference type="GO" id="GO:0000307">
    <property type="term" value="C:cyclin-dependent protein kinase holoenzyme complex"/>
    <property type="evidence" value="ECO:0007669"/>
    <property type="project" value="TreeGrafter"/>
</dbReference>
<dbReference type="GO" id="GO:0010468">
    <property type="term" value="P:regulation of gene expression"/>
    <property type="evidence" value="ECO:0007669"/>
    <property type="project" value="TreeGrafter"/>
</dbReference>
<protein>
    <recommendedName>
        <fullName evidence="9">Cyclin-dependent kinase 2 homolog</fullName>
        <ecNumber evidence="2">2.7.11.22</ecNumber>
    </recommendedName>
    <alternativeName>
        <fullName evidence="10">Cell division control protein 2 homolog</fullName>
    </alternativeName>
    <alternativeName>
        <fullName evidence="11">cdc2-related kinase 2</fullName>
    </alternativeName>
</protein>
<comment type="subunit">
    <text evidence="8">May form a complex composed of at least the catalytic subunit CRK2 and a cyclin.</text>
</comment>
<dbReference type="GO" id="GO:0000082">
    <property type="term" value="P:G1/S transition of mitotic cell cycle"/>
    <property type="evidence" value="ECO:0007669"/>
    <property type="project" value="TreeGrafter"/>
</dbReference>
<dbReference type="FunFam" id="3.30.200.20:FF:000124">
    <property type="entry name" value="Cyclin-dependent kinase 4"/>
    <property type="match status" value="1"/>
</dbReference>
<dbReference type="InterPro" id="IPR050108">
    <property type="entry name" value="CDK"/>
</dbReference>
<evidence type="ECO:0000256" key="1">
    <source>
        <dbReference type="ARBA" id="ARBA00006485"/>
    </source>
</evidence>
<evidence type="ECO:0000256" key="11">
    <source>
        <dbReference type="ARBA" id="ARBA00042858"/>
    </source>
</evidence>
<comment type="caution">
    <text evidence="17">The sequence shown here is derived from an EMBL/GenBank/DDBJ whole genome shotgun (WGS) entry which is preliminary data.</text>
</comment>
<dbReference type="PANTHER" id="PTHR24056:SF254">
    <property type="entry name" value="CYCLIN-DEPENDENT KINASE 2"/>
    <property type="match status" value="1"/>
</dbReference>
<evidence type="ECO:0000259" key="16">
    <source>
        <dbReference type="PROSITE" id="PS50011"/>
    </source>
</evidence>
<evidence type="ECO:0000256" key="7">
    <source>
        <dbReference type="ARBA" id="ARBA00022840"/>
    </source>
</evidence>
<evidence type="ECO:0000256" key="3">
    <source>
        <dbReference type="ARBA" id="ARBA00022527"/>
    </source>
</evidence>
<dbReference type="GO" id="GO:0030332">
    <property type="term" value="F:cyclin binding"/>
    <property type="evidence" value="ECO:0007669"/>
    <property type="project" value="TreeGrafter"/>
</dbReference>
<organism evidence="17 18">
    <name type="scientific">Triparma verrucosa</name>
    <dbReference type="NCBI Taxonomy" id="1606542"/>
    <lineage>
        <taxon>Eukaryota</taxon>
        <taxon>Sar</taxon>
        <taxon>Stramenopiles</taxon>
        <taxon>Ochrophyta</taxon>
        <taxon>Bolidophyceae</taxon>
        <taxon>Parmales</taxon>
        <taxon>Triparmaceae</taxon>
        <taxon>Triparma</taxon>
    </lineage>
</organism>
<dbReference type="InterPro" id="IPR011009">
    <property type="entry name" value="Kinase-like_dom_sf"/>
</dbReference>
<evidence type="ECO:0000256" key="13">
    <source>
        <dbReference type="ARBA" id="ARBA00048367"/>
    </source>
</evidence>
<name>A0A9W7F9E0_9STRA</name>
<sequence>MTEDNAQYTAKYRRLEVLGEGAYGIVYKGQCCSTNTIVAIKKIRLYDSLLTEGVPRAVIREISLLRELKHPNVVELLNVVNDTRRLLLVFEFVLMDLKGYLDLIQPVGSNRRVGVPPNKLRSLVRQMVAGVAFCHERRILHRDIKPHNILITGEGRLKLADFGLARLLSFPARIYTKEVVTLWYRAPELLFGSLTYGSSVDAWSVGCIFAEMATGIPIFPGQSEIDQIFRIMQKLGTPTSEMWPELETLPHFQPVFPTWPSCTFSSLTSSLLPPSGLTLLSSLLRYDPKKRLTCTDALGTDYLKDVDSEYTFDIPSIRRTVTEEQMESPG</sequence>
<dbReference type="InterPro" id="IPR017441">
    <property type="entry name" value="Protein_kinase_ATP_BS"/>
</dbReference>
<dbReference type="GO" id="GO:0005737">
    <property type="term" value="C:cytoplasm"/>
    <property type="evidence" value="ECO:0007669"/>
    <property type="project" value="TreeGrafter"/>
</dbReference>
<dbReference type="Gene3D" id="3.30.200.20">
    <property type="entry name" value="Phosphorylase Kinase, domain 1"/>
    <property type="match status" value="1"/>
</dbReference>
<evidence type="ECO:0000256" key="8">
    <source>
        <dbReference type="ARBA" id="ARBA00038543"/>
    </source>
</evidence>
<comment type="catalytic activity">
    <reaction evidence="13">
        <text>L-seryl-[protein] + ATP = O-phospho-L-seryl-[protein] + ADP + H(+)</text>
        <dbReference type="Rhea" id="RHEA:17989"/>
        <dbReference type="Rhea" id="RHEA-COMP:9863"/>
        <dbReference type="Rhea" id="RHEA-COMP:11604"/>
        <dbReference type="ChEBI" id="CHEBI:15378"/>
        <dbReference type="ChEBI" id="CHEBI:29999"/>
        <dbReference type="ChEBI" id="CHEBI:30616"/>
        <dbReference type="ChEBI" id="CHEBI:83421"/>
        <dbReference type="ChEBI" id="CHEBI:456216"/>
        <dbReference type="EC" id="2.7.11.22"/>
    </reaction>
</comment>